<dbReference type="NCBIfam" id="NF003701">
    <property type="entry name" value="PRK05318.1"/>
    <property type="match status" value="1"/>
</dbReference>
<protein>
    <recommendedName>
        <fullName evidence="2">Deoxyguanosinetriphosphate triphosphohydrolase-like protein</fullName>
    </recommendedName>
</protein>
<evidence type="ECO:0000313" key="5">
    <source>
        <dbReference type="Proteomes" id="UP000031671"/>
    </source>
</evidence>
<dbReference type="PANTHER" id="PTHR11373:SF40">
    <property type="entry name" value="DEOXYGUANOSINETRIPHOSPHATE TRIPHOSPHOHYDROLASE-LIKE PROTEIN 2"/>
    <property type="match status" value="1"/>
</dbReference>
<dbReference type="GO" id="GO:0008832">
    <property type="term" value="F:dGTPase activity"/>
    <property type="evidence" value="ECO:0007669"/>
    <property type="project" value="TreeGrafter"/>
</dbReference>
<organism evidence="4 5">
    <name type="scientific">Vibrio ishigakensis</name>
    <dbReference type="NCBI Taxonomy" id="1481914"/>
    <lineage>
        <taxon>Bacteria</taxon>
        <taxon>Pseudomonadati</taxon>
        <taxon>Pseudomonadota</taxon>
        <taxon>Gammaproteobacteria</taxon>
        <taxon>Vibrionales</taxon>
        <taxon>Vibrionaceae</taxon>
        <taxon>Vibrio</taxon>
    </lineage>
</organism>
<dbReference type="EMBL" id="BBRZ01000048">
    <property type="protein sequence ID" value="GAM57241.1"/>
    <property type="molecule type" value="Genomic_DNA"/>
</dbReference>
<dbReference type="InterPro" id="IPR003607">
    <property type="entry name" value="HD/PDEase_dom"/>
</dbReference>
<dbReference type="CDD" id="cd00077">
    <property type="entry name" value="HDc"/>
    <property type="match status" value="1"/>
</dbReference>
<keyword evidence="1 2" id="KW-0378">Hydrolase</keyword>
<dbReference type="PROSITE" id="PS51831">
    <property type="entry name" value="HD"/>
    <property type="match status" value="1"/>
</dbReference>
<evidence type="ECO:0000256" key="1">
    <source>
        <dbReference type="ARBA" id="ARBA00022801"/>
    </source>
</evidence>
<dbReference type="Pfam" id="PF13286">
    <property type="entry name" value="HD_assoc"/>
    <property type="match status" value="1"/>
</dbReference>
<gene>
    <name evidence="4" type="ORF">JCM19231_2811</name>
</gene>
<dbReference type="AlphaFoldDB" id="A0A0B8NTP2"/>
<reference evidence="4 5" key="1">
    <citation type="submission" date="2015-01" db="EMBL/GenBank/DDBJ databases">
        <title>Vibrio sp. C1 JCM 19231 whole genome shotgun sequence.</title>
        <authorList>
            <person name="Sawabe T."/>
            <person name="Meirelles P."/>
            <person name="Feng G."/>
            <person name="Sayaka M."/>
            <person name="Hattori M."/>
            <person name="Ohkuma M."/>
        </authorList>
    </citation>
    <scope>NUCLEOTIDE SEQUENCE [LARGE SCALE GENOMIC DNA]</scope>
    <source>
        <strain evidence="5">JCM 19231</strain>
    </source>
</reference>
<dbReference type="Gene3D" id="1.10.3210.10">
    <property type="entry name" value="Hypothetical protein af1432"/>
    <property type="match status" value="2"/>
</dbReference>
<dbReference type="Proteomes" id="UP000031671">
    <property type="component" value="Unassembled WGS sequence"/>
</dbReference>
<accession>A0A0B8NTP2</accession>
<dbReference type="HAMAP" id="MF_01212">
    <property type="entry name" value="dGTPase_type2"/>
    <property type="match status" value="1"/>
</dbReference>
<dbReference type="SUPFAM" id="SSF109604">
    <property type="entry name" value="HD-domain/PDEase-like"/>
    <property type="match status" value="1"/>
</dbReference>
<dbReference type="PANTHER" id="PTHR11373">
    <property type="entry name" value="DEOXYNUCLEOSIDE TRIPHOSPHATE TRIPHOSPHOHYDROLASE"/>
    <property type="match status" value="1"/>
</dbReference>
<keyword evidence="5" id="KW-1185">Reference proteome</keyword>
<name>A0A0B8NTP2_9VIBR</name>
<dbReference type="SMART" id="SM00471">
    <property type="entry name" value="HDc"/>
    <property type="match status" value="1"/>
</dbReference>
<dbReference type="InterPro" id="IPR023023">
    <property type="entry name" value="dNTPase_2"/>
</dbReference>
<evidence type="ECO:0000259" key="3">
    <source>
        <dbReference type="PROSITE" id="PS51831"/>
    </source>
</evidence>
<dbReference type="GO" id="GO:0006203">
    <property type="term" value="P:dGTP catabolic process"/>
    <property type="evidence" value="ECO:0007669"/>
    <property type="project" value="TreeGrafter"/>
</dbReference>
<dbReference type="InterPro" id="IPR006674">
    <property type="entry name" value="HD_domain"/>
</dbReference>
<dbReference type="InterPro" id="IPR026875">
    <property type="entry name" value="PHydrolase_assoc_dom"/>
</dbReference>
<sequence length="442" mass="50231">MNLPLTNLSDTWLERIDNEQKARTNDHRDAYQRDRARVLHSAAFRRLQAKTQIHGTGSNDFHRTRLTHSLEAAQIGGGILAQLKSKHPEKAEILPPESLVETLCLAHDIGHPPFGHGGEVALNYMMREHGGFEGNAQTFRIVSQLEPYTQHHGMNLCRRTLLGLIKYPSLLSQVERDSIPDGVDNPRQLKSSRWTPAKGIYDVDSKNFHWVLSEFSDEEREQFCQVYSPNGDRYRPKRTKLKSLDCSIMELADDIAYGVHDLEDAIVLGLVSRHQWMEHAQPKLTQSGSPWFEANINRLSEQLFSGEHYLRKDAIGGIVNALLTSAELKQVSECEGMHPLLAFNATLKAPMLEVLQVFKTFVSQFVIQATSVQIIEYRGQQVIIDLFQALSGDPERLLPDATKVKWRRARDEHDQGLRVICDYIANMTDGYAQRLHSQMFAS</sequence>
<dbReference type="InterPro" id="IPR050135">
    <property type="entry name" value="dGTPase-like"/>
</dbReference>
<feature type="domain" description="HD" evidence="3">
    <location>
        <begin position="65"/>
        <end position="258"/>
    </location>
</feature>
<dbReference type="InterPro" id="IPR006261">
    <property type="entry name" value="dGTPase"/>
</dbReference>
<comment type="caution">
    <text evidence="4">The sequence shown here is derived from an EMBL/GenBank/DDBJ whole genome shotgun (WGS) entry which is preliminary data.</text>
</comment>
<comment type="similarity">
    <text evidence="2">Belongs to the dGTPase family. Type 2 subfamily.</text>
</comment>
<evidence type="ECO:0000256" key="2">
    <source>
        <dbReference type="HAMAP-Rule" id="MF_01212"/>
    </source>
</evidence>
<dbReference type="Pfam" id="PF01966">
    <property type="entry name" value="HD"/>
    <property type="match status" value="1"/>
</dbReference>
<dbReference type="NCBIfam" id="NF041026">
    <property type="entry name" value="antiphage_dGTPase"/>
    <property type="match status" value="1"/>
</dbReference>
<reference evidence="4 5" key="2">
    <citation type="submission" date="2015-01" db="EMBL/GenBank/DDBJ databases">
        <authorList>
            <consortium name="NBRP consortium"/>
            <person name="Sawabe T."/>
            <person name="Meirelles P."/>
            <person name="Feng G."/>
            <person name="Sayaka M."/>
            <person name="Hattori M."/>
            <person name="Ohkuma M."/>
        </authorList>
    </citation>
    <scope>NUCLEOTIDE SEQUENCE [LARGE SCALE GENOMIC DNA]</scope>
    <source>
        <strain evidence="5">JCM 19231</strain>
    </source>
</reference>
<proteinExistence type="inferred from homology"/>
<evidence type="ECO:0000313" key="4">
    <source>
        <dbReference type="EMBL" id="GAM57241.1"/>
    </source>
</evidence>
<dbReference type="NCBIfam" id="TIGR01353">
    <property type="entry name" value="dGTP_triPase"/>
    <property type="match status" value="1"/>
</dbReference>